<sequence length="310" mass="33677">MPIGIVFALVSYLVFSCADALIKGLGSTVGIFEIGFFTYIFALIPPLVSKPRTESWRNIFRMKHPFLVHLRAFCGVASAVLITYSFITIPLAEAYAIVFLVPVVITILSVFVLKEQVGLLRWLLGLLSFAGVMVVVRPGFRELELGHITALLCVFFSAATTTILRVIAGKEQRTTLIAIPAIWSIVFNGLAMLPTFHMPTLWEMLLLAVAGIAIGAGHLMLVLATKNAPASAVAPIQYSQIIWGIFFGALFYAEFPDLVAIAGIVVIVIAGLLNIFADGTSARIAGRFAEFRARRDGARRNIVDVQGPEP</sequence>
<feature type="domain" description="EamA" evidence="2">
    <location>
        <begin position="145"/>
        <end position="273"/>
    </location>
</feature>
<dbReference type="Gene3D" id="1.10.3730.20">
    <property type="match status" value="1"/>
</dbReference>
<keyword evidence="1" id="KW-0472">Membrane</keyword>
<feature type="transmembrane region" description="Helical" evidence="1">
    <location>
        <begin position="175"/>
        <end position="193"/>
    </location>
</feature>
<evidence type="ECO:0000259" key="2">
    <source>
        <dbReference type="Pfam" id="PF00892"/>
    </source>
</evidence>
<dbReference type="PANTHER" id="PTHR22911">
    <property type="entry name" value="ACYL-MALONYL CONDENSING ENZYME-RELATED"/>
    <property type="match status" value="1"/>
</dbReference>
<proteinExistence type="predicted"/>
<keyword evidence="1" id="KW-1133">Transmembrane helix</keyword>
<feature type="domain" description="EamA" evidence="2">
    <location>
        <begin position="3"/>
        <end position="136"/>
    </location>
</feature>
<comment type="caution">
    <text evidence="3">The sequence shown here is derived from an EMBL/GenBank/DDBJ whole genome shotgun (WGS) entry which is preliminary data.</text>
</comment>
<dbReference type="RefSeq" id="WP_281736065.1">
    <property type="nucleotide sequence ID" value="NZ_JAKETQ010000001.1"/>
</dbReference>
<dbReference type="GO" id="GO:0016020">
    <property type="term" value="C:membrane"/>
    <property type="evidence" value="ECO:0007669"/>
    <property type="project" value="InterPro"/>
</dbReference>
<feature type="transmembrane region" description="Helical" evidence="1">
    <location>
        <begin position="236"/>
        <end position="253"/>
    </location>
</feature>
<evidence type="ECO:0000313" key="3">
    <source>
        <dbReference type="EMBL" id="MCI0127646.1"/>
    </source>
</evidence>
<gene>
    <name evidence="3" type="ORF">ML536_12505</name>
</gene>
<dbReference type="Pfam" id="PF00892">
    <property type="entry name" value="EamA"/>
    <property type="match status" value="2"/>
</dbReference>
<keyword evidence="4" id="KW-1185">Reference proteome</keyword>
<feature type="transmembrane region" description="Helical" evidence="1">
    <location>
        <begin position="120"/>
        <end position="140"/>
    </location>
</feature>
<reference evidence="3" key="1">
    <citation type="submission" date="2022-03" db="EMBL/GenBank/DDBJ databases">
        <title>The complete genome sequence of a Methyloterrigena soli.</title>
        <authorList>
            <person name="Zi Z."/>
        </authorList>
    </citation>
    <scope>NUCLEOTIDE SEQUENCE</scope>
    <source>
        <strain evidence="3">M48</strain>
    </source>
</reference>
<evidence type="ECO:0000313" key="4">
    <source>
        <dbReference type="Proteomes" id="UP001156140"/>
    </source>
</evidence>
<dbReference type="InterPro" id="IPR000620">
    <property type="entry name" value="EamA_dom"/>
</dbReference>
<accession>A0AA41UGR3</accession>
<feature type="transmembrane region" description="Helical" evidence="1">
    <location>
        <begin position="95"/>
        <end position="113"/>
    </location>
</feature>
<feature type="transmembrane region" description="Helical" evidence="1">
    <location>
        <begin position="205"/>
        <end position="224"/>
    </location>
</feature>
<dbReference type="SUPFAM" id="SSF103481">
    <property type="entry name" value="Multidrug resistance efflux transporter EmrE"/>
    <property type="match status" value="2"/>
</dbReference>
<organism evidence="3 4">
    <name type="scientific">Paradevosia shaoguanensis</name>
    <dbReference type="NCBI Taxonomy" id="1335043"/>
    <lineage>
        <taxon>Bacteria</taxon>
        <taxon>Pseudomonadati</taxon>
        <taxon>Pseudomonadota</taxon>
        <taxon>Alphaproteobacteria</taxon>
        <taxon>Hyphomicrobiales</taxon>
        <taxon>Devosiaceae</taxon>
        <taxon>Paradevosia</taxon>
    </lineage>
</organism>
<dbReference type="Proteomes" id="UP001156140">
    <property type="component" value="Unassembled WGS sequence"/>
</dbReference>
<feature type="transmembrane region" description="Helical" evidence="1">
    <location>
        <begin position="259"/>
        <end position="277"/>
    </location>
</feature>
<evidence type="ECO:0000256" key="1">
    <source>
        <dbReference type="SAM" id="Phobius"/>
    </source>
</evidence>
<dbReference type="EMBL" id="JALAZD010000001">
    <property type="protein sequence ID" value="MCI0127646.1"/>
    <property type="molecule type" value="Genomic_DNA"/>
</dbReference>
<feature type="transmembrane region" description="Helical" evidence="1">
    <location>
        <begin position="68"/>
        <end position="89"/>
    </location>
</feature>
<feature type="transmembrane region" description="Helical" evidence="1">
    <location>
        <begin position="146"/>
        <end position="168"/>
    </location>
</feature>
<protein>
    <submittedName>
        <fullName evidence="3">DMT family transporter</fullName>
    </submittedName>
</protein>
<name>A0AA41UGR3_9HYPH</name>
<dbReference type="PANTHER" id="PTHR22911:SF135">
    <property type="entry name" value="BLR4310 PROTEIN"/>
    <property type="match status" value="1"/>
</dbReference>
<feature type="transmembrane region" description="Helical" evidence="1">
    <location>
        <begin position="30"/>
        <end position="48"/>
    </location>
</feature>
<dbReference type="AlphaFoldDB" id="A0AA41UGR3"/>
<dbReference type="InterPro" id="IPR037185">
    <property type="entry name" value="EmrE-like"/>
</dbReference>
<keyword evidence="1" id="KW-0812">Transmembrane</keyword>